<dbReference type="Gene3D" id="3.10.180.10">
    <property type="entry name" value="2,3-Dihydroxybiphenyl 1,2-Dioxygenase, domain 1"/>
    <property type="match status" value="1"/>
</dbReference>
<dbReference type="SUPFAM" id="SSF54593">
    <property type="entry name" value="Glyoxalase/Bleomycin resistance protein/Dihydroxybiphenyl dioxygenase"/>
    <property type="match status" value="1"/>
</dbReference>
<dbReference type="CDD" id="cd06588">
    <property type="entry name" value="PhnB_like"/>
    <property type="match status" value="1"/>
</dbReference>
<dbReference type="InterPro" id="IPR009725">
    <property type="entry name" value="3_dmu_93_MTrfase"/>
</dbReference>
<dbReference type="PANTHER" id="PTHR33990:SF2">
    <property type="entry name" value="PHNB-LIKE DOMAIN-CONTAINING PROTEIN"/>
    <property type="match status" value="1"/>
</dbReference>
<accession>A0A3A8PIV6</accession>
<keyword evidence="3" id="KW-1185">Reference proteome</keyword>
<evidence type="ECO:0000259" key="1">
    <source>
        <dbReference type="Pfam" id="PF06983"/>
    </source>
</evidence>
<evidence type="ECO:0000313" key="2">
    <source>
        <dbReference type="EMBL" id="RKH55959.1"/>
    </source>
</evidence>
<dbReference type="PANTHER" id="PTHR33990">
    <property type="entry name" value="PROTEIN YJDN-RELATED"/>
    <property type="match status" value="1"/>
</dbReference>
<reference evidence="3" key="1">
    <citation type="submission" date="2018-09" db="EMBL/GenBank/DDBJ databases">
        <authorList>
            <person name="Livingstone P.G."/>
            <person name="Whitworth D.E."/>
        </authorList>
    </citation>
    <scope>NUCLEOTIDE SEQUENCE [LARGE SCALE GENOMIC DNA]</scope>
    <source>
        <strain evidence="3">CA051B</strain>
    </source>
</reference>
<dbReference type="Pfam" id="PF06983">
    <property type="entry name" value="3-dmu-9_3-mt"/>
    <property type="match status" value="1"/>
</dbReference>
<dbReference type="Proteomes" id="UP000272888">
    <property type="component" value="Unassembled WGS sequence"/>
</dbReference>
<dbReference type="EMBL" id="RAWB01000229">
    <property type="protein sequence ID" value="RKH55959.1"/>
    <property type="molecule type" value="Genomic_DNA"/>
</dbReference>
<dbReference type="InterPro" id="IPR028973">
    <property type="entry name" value="PhnB-like"/>
</dbReference>
<comment type="caution">
    <text evidence="2">The sequence shown here is derived from an EMBL/GenBank/DDBJ whole genome shotgun (WGS) entry which is preliminary data.</text>
</comment>
<feature type="domain" description="PhnB-like" evidence="1">
    <location>
        <begin position="2"/>
        <end position="117"/>
    </location>
</feature>
<evidence type="ECO:0000313" key="3">
    <source>
        <dbReference type="Proteomes" id="UP000272888"/>
    </source>
</evidence>
<sequence length="158" mass="17380">MQKIVTFLWFNKNAEEAARFYTSLFKDSQVLAITRYGEGGPGAKGSVMTCDFQLAGQKFTALNGGPQFPFTEAISLSVNCDTQAEIDDLWNKLTADGGKPVACGWLKDRFGLFWQIVPSVLPELLNASDPERSNRVMQAVQNMVKLDLAALKQAAEGR</sequence>
<organism evidence="2 3">
    <name type="scientific">Corallococcus llansteffanensis</name>
    <dbReference type="NCBI Taxonomy" id="2316731"/>
    <lineage>
        <taxon>Bacteria</taxon>
        <taxon>Pseudomonadati</taxon>
        <taxon>Myxococcota</taxon>
        <taxon>Myxococcia</taxon>
        <taxon>Myxococcales</taxon>
        <taxon>Cystobacterineae</taxon>
        <taxon>Myxococcaceae</taxon>
        <taxon>Corallococcus</taxon>
    </lineage>
</organism>
<proteinExistence type="predicted"/>
<dbReference type="AlphaFoldDB" id="A0A3A8PIV6"/>
<protein>
    <submittedName>
        <fullName evidence="2">VOC family protein</fullName>
    </submittedName>
</protein>
<gene>
    <name evidence="2" type="ORF">D7V93_21375</name>
</gene>
<name>A0A3A8PIV6_9BACT</name>
<dbReference type="InterPro" id="IPR029068">
    <property type="entry name" value="Glyas_Bleomycin-R_OHBP_Dase"/>
</dbReference>
<dbReference type="PIRSF" id="PIRSF021700">
    <property type="entry name" value="3_dmu_93_MTrfase"/>
    <property type="match status" value="1"/>
</dbReference>